<evidence type="ECO:0000313" key="2">
    <source>
        <dbReference type="Proteomes" id="UP000070366"/>
    </source>
</evidence>
<dbReference type="AlphaFoldDB" id="A0A136Q3R1"/>
<comment type="caution">
    <text evidence="1">The sequence shown here is derived from an EMBL/GenBank/DDBJ whole genome shotgun (WGS) entry which is preliminary data.</text>
</comment>
<dbReference type="Proteomes" id="UP000070366">
    <property type="component" value="Unassembled WGS sequence"/>
</dbReference>
<evidence type="ECO:0000313" key="1">
    <source>
        <dbReference type="EMBL" id="KXK65315.1"/>
    </source>
</evidence>
<name>A0A136Q3R1_9FIRM</name>
<gene>
    <name evidence="1" type="ORF">HMPREF3293_01905</name>
</gene>
<dbReference type="KEGG" id="cmiu:B1H56_05685"/>
<reference evidence="1 2" key="1">
    <citation type="submission" date="2016-02" db="EMBL/GenBank/DDBJ databases">
        <authorList>
            <person name="Wen L."/>
            <person name="He K."/>
            <person name="Yang H."/>
        </authorList>
    </citation>
    <scope>NUCLEOTIDE SEQUENCE [LARGE SCALE GENOMIC DNA]</scope>
    <source>
        <strain evidence="1 2">DSM 22607</strain>
    </source>
</reference>
<keyword evidence="2" id="KW-1185">Reference proteome</keyword>
<protein>
    <submittedName>
        <fullName evidence="1">Uncharacterized protein</fullName>
    </submittedName>
</protein>
<sequence length="59" mass="6260">MPAAPFLRFWDHKQTGAGAGITSDCKKISGGKAGTLSTGYFFAGMQGHLSRTRHVYGGE</sequence>
<accession>A0A136Q3R1</accession>
<dbReference type="STRING" id="626937.HMPREF3293_01905"/>
<organism evidence="1 2">
    <name type="scientific">Christensenella minuta</name>
    <dbReference type="NCBI Taxonomy" id="626937"/>
    <lineage>
        <taxon>Bacteria</taxon>
        <taxon>Bacillati</taxon>
        <taxon>Bacillota</taxon>
        <taxon>Clostridia</taxon>
        <taxon>Christensenellales</taxon>
        <taxon>Christensenellaceae</taxon>
        <taxon>Christensenella</taxon>
    </lineage>
</organism>
<dbReference type="EMBL" id="LSZW01000062">
    <property type="protein sequence ID" value="KXK65315.1"/>
    <property type="molecule type" value="Genomic_DNA"/>
</dbReference>
<proteinExistence type="predicted"/>